<feature type="transmembrane region" description="Helical" evidence="7">
    <location>
        <begin position="225"/>
        <end position="248"/>
    </location>
</feature>
<keyword evidence="2" id="KW-1003">Cell membrane</keyword>
<sequence>MTARNDDEQGAPRPGRGPADRPSGPTGAAAWLRDLRMGARFTVAGGREGLLRAVLTALAVGLGVAVLAIAASVPTLLDERDRRAAARQVDAPLEFEQPGHQPRRSGSTLVYRDAGTDFRDKKVGGALLRPEGDGAPVPPGVTDLPRPGEMVVSPALGRLLGSEAGKLLRERLPYKTVGTIAPAGLIGPSELFFYAGDGRLAPGDGAVRIDRFGDDVPGLPTDGELVVLIALGCVILLLPVGVFISAAVRFGGEGRDRRLAALRLVGADGATARRIAAGEALCGALLGLLAGAGIFLFARRFATHVTVRDVTLFPSDVTPSPAPAALIAVLVPVLTVVVTLSALRRVAIEPLGVVRGAPTRRRRLWWRLLIPAVGLALLVPGTVVTVRSPFYGPVEAALVAAGAALLLIGVAAVLPWLVEACVARLRGGPLPWQLATRRLQAGSGTAARAVSGITVAVAGAIAVQMVLSGMQSGHDRPGGSVASWSHVKASYRPGTPEEITAYTKAFKATPGVQDAVAFVEQYANVPGKRHDVTTVHVADCSVLRTLARISSCREGDVFVAQEKGGDVPTAGRFPPGTALEMDGFERAKERGTPAYRWTVPASARIVETLPGPTGDHQFGVLATPSAIDTRAIPDARTTVLARVDPEDREDSVERFRNTAAAIDPGMRVWRLGGVVKENHLAAVEEGLTIGAVCVLALIAVSMLVGTLEQLRERRRALSVLVACGTSRATIGWSVLWQTAVPVALGMALAVGFGLGLGRLLLALLGERVRDWFAFVPLIGAGVGMIVLVTVACLPALWRLTRPEGLRTE</sequence>
<gene>
    <name evidence="9" type="ORF">ACFYZM_30205</name>
</gene>
<feature type="region of interest" description="Disordered" evidence="6">
    <location>
        <begin position="127"/>
        <end position="146"/>
    </location>
</feature>
<feature type="transmembrane region" description="Helical" evidence="7">
    <location>
        <begin position="364"/>
        <end position="384"/>
    </location>
</feature>
<comment type="caution">
    <text evidence="9">The sequence shown here is derived from an EMBL/GenBank/DDBJ whole genome shotgun (WGS) entry which is preliminary data.</text>
</comment>
<name>A0ABW6U6T8_9ACTN</name>
<dbReference type="EMBL" id="JBIAUT010000015">
    <property type="protein sequence ID" value="MFF4220518.1"/>
    <property type="molecule type" value="Genomic_DNA"/>
</dbReference>
<evidence type="ECO:0000256" key="6">
    <source>
        <dbReference type="SAM" id="MobiDB-lite"/>
    </source>
</evidence>
<dbReference type="InterPro" id="IPR038766">
    <property type="entry name" value="Membrane_comp_ABC_pdt"/>
</dbReference>
<keyword evidence="3 7" id="KW-0812">Transmembrane</keyword>
<keyword evidence="10" id="KW-1185">Reference proteome</keyword>
<feature type="compositionally biased region" description="Low complexity" evidence="6">
    <location>
        <begin position="11"/>
        <end position="25"/>
    </location>
</feature>
<evidence type="ECO:0000256" key="7">
    <source>
        <dbReference type="SAM" id="Phobius"/>
    </source>
</evidence>
<feature type="domain" description="ABC3 transporter permease C-terminal" evidence="8">
    <location>
        <begin position="691"/>
        <end position="801"/>
    </location>
</feature>
<feature type="transmembrane region" description="Helical" evidence="7">
    <location>
        <begin position="686"/>
        <end position="704"/>
    </location>
</feature>
<keyword evidence="4 7" id="KW-1133">Transmembrane helix</keyword>
<evidence type="ECO:0000313" key="9">
    <source>
        <dbReference type="EMBL" id="MFF4220518.1"/>
    </source>
</evidence>
<feature type="region of interest" description="Disordered" evidence="6">
    <location>
        <begin position="1"/>
        <end position="28"/>
    </location>
</feature>
<feature type="domain" description="ABC3 transporter permease C-terminal" evidence="8">
    <location>
        <begin position="234"/>
        <end position="346"/>
    </location>
</feature>
<evidence type="ECO:0000256" key="2">
    <source>
        <dbReference type="ARBA" id="ARBA00022475"/>
    </source>
</evidence>
<accession>A0ABW6U6T8</accession>
<evidence type="ECO:0000256" key="1">
    <source>
        <dbReference type="ARBA" id="ARBA00004651"/>
    </source>
</evidence>
<dbReference type="RefSeq" id="WP_388633159.1">
    <property type="nucleotide sequence ID" value="NZ_JBIAUT010000015.1"/>
</dbReference>
<keyword evidence="5 7" id="KW-0472">Membrane</keyword>
<feature type="transmembrane region" description="Helical" evidence="7">
    <location>
        <begin position="280"/>
        <end position="302"/>
    </location>
</feature>
<comment type="subcellular location">
    <subcellularLocation>
        <location evidence="1">Cell membrane</location>
        <topology evidence="1">Multi-pass membrane protein</topology>
    </subcellularLocation>
</comment>
<proteinExistence type="predicted"/>
<evidence type="ECO:0000313" key="10">
    <source>
        <dbReference type="Proteomes" id="UP001602123"/>
    </source>
</evidence>
<evidence type="ECO:0000259" key="8">
    <source>
        <dbReference type="Pfam" id="PF02687"/>
    </source>
</evidence>
<dbReference type="Proteomes" id="UP001602123">
    <property type="component" value="Unassembled WGS sequence"/>
</dbReference>
<reference evidence="9 10" key="1">
    <citation type="submission" date="2024-10" db="EMBL/GenBank/DDBJ databases">
        <title>The Natural Products Discovery Center: Release of the First 8490 Sequenced Strains for Exploring Actinobacteria Biosynthetic Diversity.</title>
        <authorList>
            <person name="Kalkreuter E."/>
            <person name="Kautsar S.A."/>
            <person name="Yang D."/>
            <person name="Bader C.D."/>
            <person name="Teijaro C.N."/>
            <person name="Fluegel L."/>
            <person name="Davis C.M."/>
            <person name="Simpson J.R."/>
            <person name="Lauterbach L."/>
            <person name="Steele A.D."/>
            <person name="Gui C."/>
            <person name="Meng S."/>
            <person name="Li G."/>
            <person name="Viehrig K."/>
            <person name="Ye F."/>
            <person name="Su P."/>
            <person name="Kiefer A.F."/>
            <person name="Nichols A."/>
            <person name="Cepeda A.J."/>
            <person name="Yan W."/>
            <person name="Fan B."/>
            <person name="Jiang Y."/>
            <person name="Adhikari A."/>
            <person name="Zheng C.-J."/>
            <person name="Schuster L."/>
            <person name="Cowan T.M."/>
            <person name="Smanski M.J."/>
            <person name="Chevrette M.G."/>
            <person name="De Carvalho L.P.S."/>
            <person name="Shen B."/>
        </authorList>
    </citation>
    <scope>NUCLEOTIDE SEQUENCE [LARGE SCALE GENOMIC DNA]</scope>
    <source>
        <strain evidence="9 10">NPDC001650</strain>
    </source>
</reference>
<evidence type="ECO:0000256" key="3">
    <source>
        <dbReference type="ARBA" id="ARBA00022692"/>
    </source>
</evidence>
<dbReference type="PANTHER" id="PTHR30287:SF2">
    <property type="entry name" value="BLL1001 PROTEIN"/>
    <property type="match status" value="1"/>
</dbReference>
<dbReference type="Pfam" id="PF02687">
    <property type="entry name" value="FtsX"/>
    <property type="match status" value="2"/>
</dbReference>
<evidence type="ECO:0000256" key="4">
    <source>
        <dbReference type="ARBA" id="ARBA00022989"/>
    </source>
</evidence>
<dbReference type="InterPro" id="IPR003838">
    <property type="entry name" value="ABC3_permease_C"/>
</dbReference>
<feature type="transmembrane region" description="Helical" evidence="7">
    <location>
        <begin position="771"/>
        <end position="797"/>
    </location>
</feature>
<feature type="transmembrane region" description="Helical" evidence="7">
    <location>
        <begin position="742"/>
        <end position="764"/>
    </location>
</feature>
<dbReference type="PANTHER" id="PTHR30287">
    <property type="entry name" value="MEMBRANE COMPONENT OF PREDICTED ABC SUPERFAMILY METABOLITE UPTAKE TRANSPORTER"/>
    <property type="match status" value="1"/>
</dbReference>
<feature type="transmembrane region" description="Helical" evidence="7">
    <location>
        <begin position="53"/>
        <end position="77"/>
    </location>
</feature>
<organism evidence="9 10">
    <name type="scientific">Streptomyces nondiastaticus</name>
    <dbReference type="NCBI Taxonomy" id="3154512"/>
    <lineage>
        <taxon>Bacteria</taxon>
        <taxon>Bacillati</taxon>
        <taxon>Actinomycetota</taxon>
        <taxon>Actinomycetes</taxon>
        <taxon>Kitasatosporales</taxon>
        <taxon>Streptomycetaceae</taxon>
        <taxon>Streptomyces</taxon>
    </lineage>
</organism>
<feature type="transmembrane region" description="Helical" evidence="7">
    <location>
        <begin position="446"/>
        <end position="467"/>
    </location>
</feature>
<protein>
    <submittedName>
        <fullName evidence="9">FtsX-like permease family protein</fullName>
    </submittedName>
</protein>
<evidence type="ECO:0000256" key="5">
    <source>
        <dbReference type="ARBA" id="ARBA00023136"/>
    </source>
</evidence>
<feature type="transmembrane region" description="Helical" evidence="7">
    <location>
        <begin position="322"/>
        <end position="343"/>
    </location>
</feature>
<feature type="transmembrane region" description="Helical" evidence="7">
    <location>
        <begin position="396"/>
        <end position="418"/>
    </location>
</feature>